<dbReference type="InterPro" id="IPR036354">
    <property type="entry name" value="Prot_inh_pot1_sf"/>
</dbReference>
<dbReference type="PROSITE" id="PS00285">
    <property type="entry name" value="POTATO_INHIBITOR"/>
    <property type="match status" value="2"/>
</dbReference>
<evidence type="ECO:0000313" key="4">
    <source>
        <dbReference type="EMBL" id="KAG5588054.1"/>
    </source>
</evidence>
<dbReference type="Pfam" id="PF00280">
    <property type="entry name" value="potato_inhibit"/>
    <property type="match status" value="2"/>
</dbReference>
<dbReference type="SUPFAM" id="SSF54654">
    <property type="entry name" value="CI-2 family of serine protease inhibitors"/>
    <property type="match status" value="2"/>
</dbReference>
<evidence type="ECO:0000256" key="3">
    <source>
        <dbReference type="ARBA" id="ARBA00022900"/>
    </source>
</evidence>
<comment type="similarity">
    <text evidence="1">Belongs to the protease inhibitor I13 (potato type I serine protease inhibitor) family.</text>
</comment>
<dbReference type="Gene3D" id="3.30.10.10">
    <property type="entry name" value="Trypsin Inhibitor V, subunit A"/>
    <property type="match status" value="2"/>
</dbReference>
<protein>
    <submittedName>
        <fullName evidence="4">Uncharacterized protein</fullName>
    </submittedName>
</protein>
<gene>
    <name evidence="4" type="ORF">H5410_048488</name>
</gene>
<accession>A0A9J5XLV9</accession>
<dbReference type="PRINTS" id="PR00292">
    <property type="entry name" value="POTATOINHBTR"/>
</dbReference>
<evidence type="ECO:0000256" key="1">
    <source>
        <dbReference type="ARBA" id="ARBA00008210"/>
    </source>
</evidence>
<keyword evidence="5" id="KW-1185">Reference proteome</keyword>
<comment type="caution">
    <text evidence="4">The sequence shown here is derived from an EMBL/GenBank/DDBJ whole genome shotgun (WGS) entry which is preliminary data.</text>
</comment>
<keyword evidence="3" id="KW-0722">Serine protease inhibitor</keyword>
<dbReference type="PANTHER" id="PTHR33091">
    <property type="entry name" value="PROTEIN, PUTATIVE, EXPRESSED-RELATED"/>
    <property type="match status" value="1"/>
</dbReference>
<dbReference type="InterPro" id="IPR000864">
    <property type="entry name" value="Prot_inh_pot1"/>
</dbReference>
<evidence type="ECO:0000313" key="5">
    <source>
        <dbReference type="Proteomes" id="UP000824120"/>
    </source>
</evidence>
<sequence>MYKDNILINCYRAVFFFLTAFDTLMARKESDGSEVIKLLKELESESWCKGKQFWPELIGLPTKLAKEIIEKENPSINDVPIILNGSPVPLDYRCNRVRLIDNILAFEILMARKEGDGPEVIKLLKKMESESWCKGKQFWPELIGVPTKLAKEIIEKENSLINNVQILLNGSPVTMDYRCNRVRLFDNILGSVVQIPRVA</sequence>
<keyword evidence="2" id="KW-0646">Protease inhibitor</keyword>
<dbReference type="PANTHER" id="PTHR33091:SF53">
    <property type="entry name" value="OS08G0441300 PROTEIN"/>
    <property type="match status" value="1"/>
</dbReference>
<dbReference type="AlphaFoldDB" id="A0A9J5XLV9"/>
<dbReference type="OrthoDB" id="10013825at2759"/>
<reference evidence="4 5" key="1">
    <citation type="submission" date="2020-09" db="EMBL/GenBank/DDBJ databases">
        <title>De no assembly of potato wild relative species, Solanum commersonii.</title>
        <authorList>
            <person name="Cho K."/>
        </authorList>
    </citation>
    <scope>NUCLEOTIDE SEQUENCE [LARGE SCALE GENOMIC DNA]</scope>
    <source>
        <strain evidence="4">LZ3.2</strain>
        <tissue evidence="4">Leaf</tissue>
    </source>
</reference>
<organism evidence="4 5">
    <name type="scientific">Solanum commersonii</name>
    <name type="common">Commerson's wild potato</name>
    <name type="synonym">Commerson's nightshade</name>
    <dbReference type="NCBI Taxonomy" id="4109"/>
    <lineage>
        <taxon>Eukaryota</taxon>
        <taxon>Viridiplantae</taxon>
        <taxon>Streptophyta</taxon>
        <taxon>Embryophyta</taxon>
        <taxon>Tracheophyta</taxon>
        <taxon>Spermatophyta</taxon>
        <taxon>Magnoliopsida</taxon>
        <taxon>eudicotyledons</taxon>
        <taxon>Gunneridae</taxon>
        <taxon>Pentapetalae</taxon>
        <taxon>asterids</taxon>
        <taxon>lamiids</taxon>
        <taxon>Solanales</taxon>
        <taxon>Solanaceae</taxon>
        <taxon>Solanoideae</taxon>
        <taxon>Solaneae</taxon>
        <taxon>Solanum</taxon>
    </lineage>
</organism>
<dbReference type="EMBL" id="JACXVP010000009">
    <property type="protein sequence ID" value="KAG5588054.1"/>
    <property type="molecule type" value="Genomic_DNA"/>
</dbReference>
<dbReference type="GO" id="GO:0004867">
    <property type="term" value="F:serine-type endopeptidase inhibitor activity"/>
    <property type="evidence" value="ECO:0007669"/>
    <property type="project" value="UniProtKB-KW"/>
</dbReference>
<dbReference type="Proteomes" id="UP000824120">
    <property type="component" value="Chromosome 9"/>
</dbReference>
<evidence type="ECO:0000256" key="2">
    <source>
        <dbReference type="ARBA" id="ARBA00022690"/>
    </source>
</evidence>
<name>A0A9J5XLV9_SOLCO</name>
<proteinExistence type="inferred from homology"/>
<dbReference type="GO" id="GO:0009611">
    <property type="term" value="P:response to wounding"/>
    <property type="evidence" value="ECO:0007669"/>
    <property type="project" value="InterPro"/>
</dbReference>